<feature type="region of interest" description="Disordered" evidence="2">
    <location>
        <begin position="1"/>
        <end position="23"/>
    </location>
</feature>
<dbReference type="RefSeq" id="XP_008874968.1">
    <property type="nucleotide sequence ID" value="XM_008876746.1"/>
</dbReference>
<reference evidence="3" key="1">
    <citation type="submission" date="2013-12" db="EMBL/GenBank/DDBJ databases">
        <title>The Genome Sequence of Aphanomyces invadans NJM9701.</title>
        <authorList>
            <consortium name="The Broad Institute Genomics Platform"/>
            <person name="Russ C."/>
            <person name="Tyler B."/>
            <person name="van West P."/>
            <person name="Dieguez-Uribeondo J."/>
            <person name="Young S.K."/>
            <person name="Zeng Q."/>
            <person name="Gargeya S."/>
            <person name="Fitzgerald M."/>
            <person name="Abouelleil A."/>
            <person name="Alvarado L."/>
            <person name="Chapman S.B."/>
            <person name="Gainer-Dewar J."/>
            <person name="Goldberg J."/>
            <person name="Griggs A."/>
            <person name="Gujja S."/>
            <person name="Hansen M."/>
            <person name="Howarth C."/>
            <person name="Imamovic A."/>
            <person name="Ireland A."/>
            <person name="Larimer J."/>
            <person name="McCowan C."/>
            <person name="Murphy C."/>
            <person name="Pearson M."/>
            <person name="Poon T.W."/>
            <person name="Priest M."/>
            <person name="Roberts A."/>
            <person name="Saif S."/>
            <person name="Shea T."/>
            <person name="Sykes S."/>
            <person name="Wortman J."/>
            <person name="Nusbaum C."/>
            <person name="Birren B."/>
        </authorList>
    </citation>
    <scope>NUCLEOTIDE SEQUENCE [LARGE SCALE GENOMIC DNA]</scope>
    <source>
        <strain evidence="3">NJM9701</strain>
    </source>
</reference>
<name>A0A024TRC0_9STRA</name>
<gene>
    <name evidence="3" type="ORF">H310_10375</name>
</gene>
<feature type="coiled-coil region" evidence="1">
    <location>
        <begin position="37"/>
        <end position="64"/>
    </location>
</feature>
<dbReference type="GeneID" id="20087425"/>
<sequence length="371" mass="42693">MAKVWLSEDGTKECDGPKAPSRPSRHQIYRVLVKARCDKLKKVKAELEDAIQRLEKEQRRARQPASLSWENIALALKDSSEESRRQNRDLRDKIQAFHQLVNDLAPWAALTRELDPTSTTWRDTSLPIHPESRRMAKTWITQRMIHNTDAMFQQHGFVSRDDQCVDVWCDVDVTVSDTGTLCKIRRNFISPQTLEQSVAFVRENWLEAILIEAPQDSVIHECDGNTKLGTVITSVGEYIHLLWAEFHQGPDRCTFVLRHIVDDDAQSPSAHLHQRSRNIWFDYTRLADGRTRKRVLSFVSNCHFSGELDLDAEASMTGLSLVDCPDHLKETRLRQHVVNLIHCRLRSRIDYPAAGYTLNKTMQDCHYSLAG</sequence>
<accession>A0A024TRC0</accession>
<keyword evidence="1" id="KW-0175">Coiled coil</keyword>
<evidence type="ECO:0000313" key="3">
    <source>
        <dbReference type="EMBL" id="ETV96176.1"/>
    </source>
</evidence>
<organism evidence="3">
    <name type="scientific">Aphanomyces invadans</name>
    <dbReference type="NCBI Taxonomy" id="157072"/>
    <lineage>
        <taxon>Eukaryota</taxon>
        <taxon>Sar</taxon>
        <taxon>Stramenopiles</taxon>
        <taxon>Oomycota</taxon>
        <taxon>Saprolegniomycetes</taxon>
        <taxon>Saprolegniales</taxon>
        <taxon>Verrucalvaceae</taxon>
        <taxon>Aphanomyces</taxon>
    </lineage>
</organism>
<protein>
    <submittedName>
        <fullName evidence="3">Uncharacterized protein</fullName>
    </submittedName>
</protein>
<dbReference type="EMBL" id="KI913977">
    <property type="protein sequence ID" value="ETV96176.1"/>
    <property type="molecule type" value="Genomic_DNA"/>
</dbReference>
<evidence type="ECO:0000256" key="2">
    <source>
        <dbReference type="SAM" id="MobiDB-lite"/>
    </source>
</evidence>
<proteinExistence type="predicted"/>
<dbReference type="OrthoDB" id="73027at2759"/>
<evidence type="ECO:0000256" key="1">
    <source>
        <dbReference type="SAM" id="Coils"/>
    </source>
</evidence>
<dbReference type="AlphaFoldDB" id="A0A024TRC0"/>
<dbReference type="VEuPathDB" id="FungiDB:H310_10375"/>